<feature type="transmembrane region" description="Helical" evidence="1">
    <location>
        <begin position="93"/>
        <end position="114"/>
    </location>
</feature>
<protein>
    <submittedName>
        <fullName evidence="3">DMT family transporter</fullName>
    </submittedName>
</protein>
<evidence type="ECO:0000259" key="2">
    <source>
        <dbReference type="Pfam" id="PF00892"/>
    </source>
</evidence>
<name>A0ABV7THV5_9RHOB</name>
<gene>
    <name evidence="3" type="ORF">ACFORG_15610</name>
</gene>
<evidence type="ECO:0000313" key="4">
    <source>
        <dbReference type="Proteomes" id="UP001595629"/>
    </source>
</evidence>
<dbReference type="Pfam" id="PF00892">
    <property type="entry name" value="EamA"/>
    <property type="match status" value="1"/>
</dbReference>
<feature type="transmembrane region" description="Helical" evidence="1">
    <location>
        <begin position="7"/>
        <end position="26"/>
    </location>
</feature>
<dbReference type="RefSeq" id="WP_386736452.1">
    <property type="nucleotide sequence ID" value="NZ_JBHRXI010000016.1"/>
</dbReference>
<feature type="transmembrane region" description="Helical" evidence="1">
    <location>
        <begin position="66"/>
        <end position="87"/>
    </location>
</feature>
<feature type="transmembrane region" description="Helical" evidence="1">
    <location>
        <begin position="38"/>
        <end position="59"/>
    </location>
</feature>
<keyword evidence="4" id="KW-1185">Reference proteome</keyword>
<sequence length="295" mass="30026">MRRPAAELRPVLLAFVAAAFWGLWWIPVRWLEAQGVPGAMAGVTINAGATVAALAWCAVRGQSLRIPLRGLIGATLVGLAVSSYSVALAEGQVVRVVLLFYLAPAWSKLIEWAFLRMRWGWSSTLALVAALSGAVLVLGGDVSLTRFGVSDLLAVMSGMAWAGGAALIFLAPGPGAAPMAAVTAMSAAVIGFAYALAVGSVGPLPVAALGGALAGVVYALPILALTLWSASRLTPAVLTFLLTAEILSGIISGALFLDEPFTPMMALGATLIVLGALAELAPALGVRRRGSGGTA</sequence>
<dbReference type="Proteomes" id="UP001595629">
    <property type="component" value="Unassembled WGS sequence"/>
</dbReference>
<feature type="transmembrane region" description="Helical" evidence="1">
    <location>
        <begin position="237"/>
        <end position="257"/>
    </location>
</feature>
<feature type="transmembrane region" description="Helical" evidence="1">
    <location>
        <begin position="178"/>
        <end position="198"/>
    </location>
</feature>
<dbReference type="EMBL" id="JBHRXI010000016">
    <property type="protein sequence ID" value="MFC3615192.1"/>
    <property type="molecule type" value="Genomic_DNA"/>
</dbReference>
<dbReference type="InterPro" id="IPR000620">
    <property type="entry name" value="EamA_dom"/>
</dbReference>
<feature type="transmembrane region" description="Helical" evidence="1">
    <location>
        <begin position="263"/>
        <end position="281"/>
    </location>
</feature>
<reference evidence="4" key="1">
    <citation type="journal article" date="2019" name="Int. J. Syst. Evol. Microbiol.">
        <title>The Global Catalogue of Microorganisms (GCM) 10K type strain sequencing project: providing services to taxonomists for standard genome sequencing and annotation.</title>
        <authorList>
            <consortium name="The Broad Institute Genomics Platform"/>
            <consortium name="The Broad Institute Genome Sequencing Center for Infectious Disease"/>
            <person name="Wu L."/>
            <person name="Ma J."/>
        </authorList>
    </citation>
    <scope>NUCLEOTIDE SEQUENCE [LARGE SCALE GENOMIC DNA]</scope>
    <source>
        <strain evidence="4">KCTC 42911</strain>
    </source>
</reference>
<feature type="transmembrane region" description="Helical" evidence="1">
    <location>
        <begin position="121"/>
        <end position="140"/>
    </location>
</feature>
<organism evidence="3 4">
    <name type="scientific">Lutimaribacter marinistellae</name>
    <dbReference type="NCBI Taxonomy" id="1820329"/>
    <lineage>
        <taxon>Bacteria</taxon>
        <taxon>Pseudomonadati</taxon>
        <taxon>Pseudomonadota</taxon>
        <taxon>Alphaproteobacteria</taxon>
        <taxon>Rhodobacterales</taxon>
        <taxon>Roseobacteraceae</taxon>
        <taxon>Lutimaribacter</taxon>
    </lineage>
</organism>
<feature type="transmembrane region" description="Helical" evidence="1">
    <location>
        <begin position="204"/>
        <end position="225"/>
    </location>
</feature>
<evidence type="ECO:0000256" key="1">
    <source>
        <dbReference type="SAM" id="Phobius"/>
    </source>
</evidence>
<keyword evidence="1" id="KW-0812">Transmembrane</keyword>
<feature type="domain" description="EamA" evidence="2">
    <location>
        <begin position="10"/>
        <end position="138"/>
    </location>
</feature>
<accession>A0ABV7THV5</accession>
<comment type="caution">
    <text evidence="3">The sequence shown here is derived from an EMBL/GenBank/DDBJ whole genome shotgun (WGS) entry which is preliminary data.</text>
</comment>
<proteinExistence type="predicted"/>
<keyword evidence="1" id="KW-1133">Transmembrane helix</keyword>
<keyword evidence="1" id="KW-0472">Membrane</keyword>
<evidence type="ECO:0000313" key="3">
    <source>
        <dbReference type="EMBL" id="MFC3615192.1"/>
    </source>
</evidence>
<feature type="transmembrane region" description="Helical" evidence="1">
    <location>
        <begin position="152"/>
        <end position="171"/>
    </location>
</feature>